<evidence type="ECO:0000256" key="1">
    <source>
        <dbReference type="SAM" id="Phobius"/>
    </source>
</evidence>
<reference evidence="2" key="1">
    <citation type="submission" date="2019-08" db="EMBL/GenBank/DDBJ databases">
        <authorList>
            <person name="Kucharzyk K."/>
            <person name="Murdoch R.W."/>
            <person name="Higgins S."/>
            <person name="Loffler F."/>
        </authorList>
    </citation>
    <scope>NUCLEOTIDE SEQUENCE</scope>
</reference>
<keyword evidence="1" id="KW-0812">Transmembrane</keyword>
<name>A0A645CHY2_9ZZZZ</name>
<proteinExistence type="predicted"/>
<dbReference type="AlphaFoldDB" id="A0A645CHY2"/>
<keyword evidence="1" id="KW-1133">Transmembrane helix</keyword>
<protein>
    <submittedName>
        <fullName evidence="2">Uncharacterized protein</fullName>
    </submittedName>
</protein>
<keyword evidence="1" id="KW-0472">Membrane</keyword>
<organism evidence="2">
    <name type="scientific">bioreactor metagenome</name>
    <dbReference type="NCBI Taxonomy" id="1076179"/>
    <lineage>
        <taxon>unclassified sequences</taxon>
        <taxon>metagenomes</taxon>
        <taxon>ecological metagenomes</taxon>
    </lineage>
</organism>
<evidence type="ECO:0000313" key="2">
    <source>
        <dbReference type="EMBL" id="MPM76529.1"/>
    </source>
</evidence>
<comment type="caution">
    <text evidence="2">The sequence shown here is derived from an EMBL/GenBank/DDBJ whole genome shotgun (WGS) entry which is preliminary data.</text>
</comment>
<dbReference type="EMBL" id="VSSQ01027336">
    <property type="protein sequence ID" value="MPM76529.1"/>
    <property type="molecule type" value="Genomic_DNA"/>
</dbReference>
<gene>
    <name evidence="2" type="ORF">SDC9_123527</name>
</gene>
<sequence>MKSLKAIKFATKHTIIFFISIYISYVVGKRVDKFLGKYNLPKPIHNILFIIFGIIYTILIAYILKPI</sequence>
<feature type="transmembrane region" description="Helical" evidence="1">
    <location>
        <begin position="47"/>
        <end position="64"/>
    </location>
</feature>
<feature type="transmembrane region" description="Helical" evidence="1">
    <location>
        <begin position="9"/>
        <end position="27"/>
    </location>
</feature>
<accession>A0A645CHY2</accession>